<dbReference type="PROSITE" id="PS51257">
    <property type="entry name" value="PROKAR_LIPOPROTEIN"/>
    <property type="match status" value="1"/>
</dbReference>
<dbReference type="OrthoDB" id="9776971at2"/>
<dbReference type="InterPro" id="IPR017853">
    <property type="entry name" value="GH"/>
</dbReference>
<keyword evidence="4" id="KW-0732">Signal</keyword>
<keyword evidence="7" id="KW-1185">Reference proteome</keyword>
<dbReference type="AlphaFoldDB" id="A0A085VDS6"/>
<dbReference type="RefSeq" id="WP_032630434.1">
    <property type="nucleotide sequence ID" value="NZ_JPQU01000056.1"/>
</dbReference>
<protein>
    <submittedName>
        <fullName evidence="6">Beta-xylosidase</fullName>
    </submittedName>
</protein>
<dbReference type="Pfam" id="PF00150">
    <property type="entry name" value="Cellulase"/>
    <property type="match status" value="1"/>
</dbReference>
<feature type="chain" id="PRO_5001798783" evidence="4">
    <location>
        <begin position="25"/>
        <end position="435"/>
    </location>
</feature>
<dbReference type="PATRIC" id="fig|317.175.peg.4116"/>
<dbReference type="PANTHER" id="PTHR12631:SF10">
    <property type="entry name" value="BETA-XYLOSIDASE-LIKE PROTEIN-RELATED"/>
    <property type="match status" value="1"/>
</dbReference>
<gene>
    <name evidence="6" type="ORF">IV01_19745</name>
</gene>
<dbReference type="InterPro" id="IPR001547">
    <property type="entry name" value="Glyco_hydro_5"/>
</dbReference>
<dbReference type="SUPFAM" id="SSF51445">
    <property type="entry name" value="(Trans)glycosidases"/>
    <property type="match status" value="1"/>
</dbReference>
<evidence type="ECO:0000259" key="5">
    <source>
        <dbReference type="Pfam" id="PF00150"/>
    </source>
</evidence>
<sequence length="435" mass="48012">MKSAAGLWLATLLACSALAPVAGAETILRGPRTVVWQDFLGVNAQFQYFSPAAYQQQMDQLDALGLNWVRLTIHWPLIEPVQNSFDLRDLDGAMATMNAHHYNILAYMVGSAPFASSGPEGASSRDQYPPRDFNVFAARMTSLVKRYPQVNNWQVWNEPNIVWLPKEDPAAYDTLLTTTADAIRAAEPDKTIVTAGMAYYSQMHSTPGYMLQTLLERGLGTRNIVAAYHPYSEFPEGDSPPDRDFLVRANAMNNLLHSSGVQQVWATEWGWSSYNGPVEMQAIIGLQGQADYTLRRLALMSALDFQRIFLFNLSDLDARASARDQAYGLLDLQGNPKPVYTALLNFLNITGPRLEPSDPPGVSAVPSDLYAVAWTRDDGKKLLMFWSATGTTLTFPGIKSAVVHDPLTGSHTEVDSAQGISLALKPTLQILEWKP</sequence>
<evidence type="ECO:0000313" key="7">
    <source>
        <dbReference type="Proteomes" id="UP000028631"/>
    </source>
</evidence>
<evidence type="ECO:0000256" key="2">
    <source>
        <dbReference type="ARBA" id="ARBA00023295"/>
    </source>
</evidence>
<dbReference type="GO" id="GO:0004553">
    <property type="term" value="F:hydrolase activity, hydrolyzing O-glycosyl compounds"/>
    <property type="evidence" value="ECO:0007669"/>
    <property type="project" value="InterPro"/>
</dbReference>
<comment type="caution">
    <text evidence="6">The sequence shown here is derived from an EMBL/GenBank/DDBJ whole genome shotgun (WGS) entry which is preliminary data.</text>
</comment>
<keyword evidence="2 3" id="KW-0326">Glycosidase</keyword>
<dbReference type="EMBL" id="JPQU01000056">
    <property type="protein sequence ID" value="KFE53589.1"/>
    <property type="molecule type" value="Genomic_DNA"/>
</dbReference>
<accession>A0A085VDS6</accession>
<keyword evidence="1 3" id="KW-0378">Hydrolase</keyword>
<reference evidence="6 7" key="1">
    <citation type="submission" date="2014-07" db="EMBL/GenBank/DDBJ databases">
        <title>Draft Genome Sequences of Environmental Pseudomonas syringae strains.</title>
        <authorList>
            <person name="Baltrus D.A."/>
            <person name="Berge O."/>
            <person name="Morris C."/>
        </authorList>
    </citation>
    <scope>NUCLEOTIDE SEQUENCE [LARGE SCALE GENOMIC DNA]</scope>
    <source>
        <strain evidence="6 7">GAW0119</strain>
    </source>
</reference>
<organism evidence="6 7">
    <name type="scientific">Pseudomonas syringae</name>
    <dbReference type="NCBI Taxonomy" id="317"/>
    <lineage>
        <taxon>Bacteria</taxon>
        <taxon>Pseudomonadati</taxon>
        <taxon>Pseudomonadota</taxon>
        <taxon>Gammaproteobacteria</taxon>
        <taxon>Pseudomonadales</taxon>
        <taxon>Pseudomonadaceae</taxon>
        <taxon>Pseudomonas</taxon>
    </lineage>
</organism>
<feature type="domain" description="Glycoside hydrolase family 5" evidence="5">
    <location>
        <begin position="44"/>
        <end position="276"/>
    </location>
</feature>
<dbReference type="Proteomes" id="UP000028631">
    <property type="component" value="Unassembled WGS sequence"/>
</dbReference>
<evidence type="ECO:0000256" key="1">
    <source>
        <dbReference type="ARBA" id="ARBA00022801"/>
    </source>
</evidence>
<evidence type="ECO:0000256" key="3">
    <source>
        <dbReference type="RuleBase" id="RU361153"/>
    </source>
</evidence>
<dbReference type="PANTHER" id="PTHR12631">
    <property type="entry name" value="ALPHA-L-IDURONIDASE"/>
    <property type="match status" value="1"/>
</dbReference>
<feature type="signal peptide" evidence="4">
    <location>
        <begin position="1"/>
        <end position="24"/>
    </location>
</feature>
<evidence type="ECO:0000313" key="6">
    <source>
        <dbReference type="EMBL" id="KFE53589.1"/>
    </source>
</evidence>
<dbReference type="Gene3D" id="3.20.20.80">
    <property type="entry name" value="Glycosidases"/>
    <property type="match status" value="1"/>
</dbReference>
<proteinExistence type="inferred from homology"/>
<dbReference type="GO" id="GO:0000272">
    <property type="term" value="P:polysaccharide catabolic process"/>
    <property type="evidence" value="ECO:0007669"/>
    <property type="project" value="InterPro"/>
</dbReference>
<name>A0A085VDS6_PSESX</name>
<comment type="similarity">
    <text evidence="3">Belongs to the glycosyl hydrolase 5 (cellulase A) family.</text>
</comment>
<evidence type="ECO:0000256" key="4">
    <source>
        <dbReference type="SAM" id="SignalP"/>
    </source>
</evidence>
<dbReference type="InterPro" id="IPR051923">
    <property type="entry name" value="Glycosyl_Hydrolase_39"/>
</dbReference>